<name>A0A397TAB5_9GLOM</name>
<dbReference type="GO" id="GO:0016787">
    <property type="term" value="F:hydrolase activity"/>
    <property type="evidence" value="ECO:0007669"/>
    <property type="project" value="UniProtKB-KW"/>
</dbReference>
<feature type="region of interest" description="Disordered" evidence="1">
    <location>
        <begin position="115"/>
        <end position="136"/>
    </location>
</feature>
<keyword evidence="4" id="KW-1185">Reference proteome</keyword>
<dbReference type="PANTHER" id="PTHR11440">
    <property type="entry name" value="LECITHIN-CHOLESTEROL ACYLTRANSFERASE-RELATED"/>
    <property type="match status" value="1"/>
</dbReference>
<gene>
    <name evidence="3" type="ORF">C1645_766359</name>
</gene>
<protein>
    <submittedName>
        <fullName evidence="3">Alpha/Beta hydrolase protein</fullName>
    </submittedName>
</protein>
<accession>A0A397TAB5</accession>
<feature type="domain" description="AB hydrolase-1" evidence="2">
    <location>
        <begin position="156"/>
        <end position="293"/>
    </location>
</feature>
<dbReference type="OrthoDB" id="10250441at2759"/>
<keyword evidence="3" id="KW-0378">Hydrolase</keyword>
<organism evidence="3 4">
    <name type="scientific">Glomus cerebriforme</name>
    <dbReference type="NCBI Taxonomy" id="658196"/>
    <lineage>
        <taxon>Eukaryota</taxon>
        <taxon>Fungi</taxon>
        <taxon>Fungi incertae sedis</taxon>
        <taxon>Mucoromycota</taxon>
        <taxon>Glomeromycotina</taxon>
        <taxon>Glomeromycetes</taxon>
        <taxon>Glomerales</taxon>
        <taxon>Glomeraceae</taxon>
        <taxon>Glomus</taxon>
    </lineage>
</organism>
<dbReference type="SUPFAM" id="SSF53474">
    <property type="entry name" value="alpha/beta-Hydrolases"/>
    <property type="match status" value="1"/>
</dbReference>
<dbReference type="Pfam" id="PF00561">
    <property type="entry name" value="Abhydrolase_1"/>
    <property type="match status" value="1"/>
</dbReference>
<evidence type="ECO:0000256" key="1">
    <source>
        <dbReference type="SAM" id="MobiDB-lite"/>
    </source>
</evidence>
<reference evidence="3 4" key="1">
    <citation type="submission" date="2018-06" db="EMBL/GenBank/DDBJ databases">
        <title>Comparative genomics reveals the genomic features of Rhizophagus irregularis, R. cerebriforme, R. diaphanum and Gigaspora rosea, and their symbiotic lifestyle signature.</title>
        <authorList>
            <person name="Morin E."/>
            <person name="San Clemente H."/>
            <person name="Chen E.C.H."/>
            <person name="De La Providencia I."/>
            <person name="Hainaut M."/>
            <person name="Kuo A."/>
            <person name="Kohler A."/>
            <person name="Murat C."/>
            <person name="Tang N."/>
            <person name="Roy S."/>
            <person name="Loubradou J."/>
            <person name="Henrissat B."/>
            <person name="Grigoriev I.V."/>
            <person name="Corradi N."/>
            <person name="Roux C."/>
            <person name="Martin F.M."/>
        </authorList>
    </citation>
    <scope>NUCLEOTIDE SEQUENCE [LARGE SCALE GENOMIC DNA]</scope>
    <source>
        <strain evidence="3 4">DAOM 227022</strain>
    </source>
</reference>
<dbReference type="InterPro" id="IPR000073">
    <property type="entry name" value="AB_hydrolase_1"/>
</dbReference>
<evidence type="ECO:0000259" key="2">
    <source>
        <dbReference type="Pfam" id="PF00561"/>
    </source>
</evidence>
<sequence>MTFKKKVIEEISGYELIHSDIVIIPGFRGSKLVDEKSKRPGWISLHTPFLPNSKESIDLPLHITKHEHDRLIPGGIVQKVAWFKFYENLVNHLDDLSKFRERKLKKEEKKLKKKQEYVEELPPSSSSSTSSTTSLNDTNINRQFKLHKFSYDWRRTNEASTEVFIEFLQNIYNNNGNKKIYIIAHSNGGLISLSALHQKPHLIGGIIFAGTPFNGAPGIFGNLRHGISLLFNKRLQDDASHFALRTVFTLMPRKLDAFKDSNDLSKNVNVDYFDIEEWKKSDWSLVINEDNPRYDELGNRQERIDYLQRTLESAKRFFKSLEKPSENFEYPPLCTLVSNNHITNGGYPMDNFDGRHSILFDRVIAVNGDSAVPYERTKLPQGIPFETVFSENSHGSLLEDLEAVGKALQVIFKKR</sequence>
<dbReference type="Proteomes" id="UP000265703">
    <property type="component" value="Unassembled WGS sequence"/>
</dbReference>
<evidence type="ECO:0000313" key="3">
    <source>
        <dbReference type="EMBL" id="RIA91931.1"/>
    </source>
</evidence>
<feature type="compositionally biased region" description="Low complexity" evidence="1">
    <location>
        <begin position="120"/>
        <end position="134"/>
    </location>
</feature>
<comment type="caution">
    <text evidence="3">The sequence shown here is derived from an EMBL/GenBank/DDBJ whole genome shotgun (WGS) entry which is preliminary data.</text>
</comment>
<proteinExistence type="predicted"/>
<dbReference type="Gene3D" id="3.40.50.1820">
    <property type="entry name" value="alpha/beta hydrolase"/>
    <property type="match status" value="1"/>
</dbReference>
<dbReference type="EMBL" id="QKYT01000139">
    <property type="protein sequence ID" value="RIA91931.1"/>
    <property type="molecule type" value="Genomic_DNA"/>
</dbReference>
<evidence type="ECO:0000313" key="4">
    <source>
        <dbReference type="Proteomes" id="UP000265703"/>
    </source>
</evidence>
<dbReference type="AlphaFoldDB" id="A0A397TAB5"/>
<dbReference type="InterPro" id="IPR029058">
    <property type="entry name" value="AB_hydrolase_fold"/>
</dbReference>